<keyword evidence="1" id="KW-0723">Serine/threonine-protein kinase</keyword>
<keyword evidence="3" id="KW-0547">Nucleotide-binding</keyword>
<keyword evidence="7" id="KW-1133">Transmembrane helix</keyword>
<evidence type="ECO:0000256" key="7">
    <source>
        <dbReference type="SAM" id="Phobius"/>
    </source>
</evidence>
<dbReference type="FunFam" id="1.10.510.10:FF:000571">
    <property type="entry name" value="Maternal embryonic leucine zipper kinase"/>
    <property type="match status" value="1"/>
</dbReference>
<feature type="domain" description="Protein kinase" evidence="8">
    <location>
        <begin position="452"/>
        <end position="746"/>
    </location>
</feature>
<feature type="transmembrane region" description="Helical" evidence="7">
    <location>
        <begin position="12"/>
        <end position="34"/>
    </location>
</feature>
<dbReference type="SMART" id="SM00220">
    <property type="entry name" value="S_TKc"/>
    <property type="match status" value="1"/>
</dbReference>
<dbReference type="InterPro" id="IPR050205">
    <property type="entry name" value="CDPK_Ser/Thr_kinases"/>
</dbReference>
<dbReference type="InterPro" id="IPR000719">
    <property type="entry name" value="Prot_kinase_dom"/>
</dbReference>
<feature type="transmembrane region" description="Helical" evidence="7">
    <location>
        <begin position="213"/>
        <end position="234"/>
    </location>
</feature>
<feature type="transmembrane region" description="Helical" evidence="7">
    <location>
        <begin position="54"/>
        <end position="74"/>
    </location>
</feature>
<evidence type="ECO:0000313" key="10">
    <source>
        <dbReference type="Proteomes" id="UP000693970"/>
    </source>
</evidence>
<keyword evidence="7" id="KW-0472">Membrane</keyword>
<dbReference type="GO" id="GO:0005524">
    <property type="term" value="F:ATP binding"/>
    <property type="evidence" value="ECO:0007669"/>
    <property type="project" value="UniProtKB-KW"/>
</dbReference>
<evidence type="ECO:0000256" key="5">
    <source>
        <dbReference type="ARBA" id="ARBA00022840"/>
    </source>
</evidence>
<dbReference type="Pfam" id="PF00069">
    <property type="entry name" value="Pkinase"/>
    <property type="match status" value="1"/>
</dbReference>
<dbReference type="Proteomes" id="UP000693970">
    <property type="component" value="Unassembled WGS sequence"/>
</dbReference>
<keyword evidence="2" id="KW-0808">Transferase</keyword>
<accession>A0A9K3PC75</accession>
<sequence>MSGISGLEQSIILCVVFSALGGVFEVFATACLAYPAARIIQGFEWTDRQLKCCLAANISLQIIASLSGNLFATWFGPVSIVGPIFFAAQLLANLVLFWIVLGIEAFSREMQVGTYVIVISVVLLLDSGPTAQEYSQSFDQLILHPAAVIWSALLVVGMMITGAIVLKARLFNMEKFEERNLTFKFAVLLIARGSSFALNLTSSKAFLVEMTPAWYTVCVIIKVVSGAIYTMSIVVQSTAVQQRTFVPVNAATTILLNAVTGMLVWNDWENVQSWVGYVCVFLLLILGCALLLGDLSLLQEAAPETFRGGRIAMTLRRNRNHLLNNLRNFGNTSDNIFRRSDDEEAAVPCENPSTRSQEAWAAIFETGRAAPRYSISTRTIRRGGKRTTEEDNVSKTWSGPVTISQKDHTSVDQKDFTFASVTEDLTGALVSIPTAPPGDFKYTKGTCALSWWRPIKLLGEGSISDIHLVKRRKEFYPVKYKEKREVMELAKRKTLFWRHDSDDYENDKEVMVLKSIIKSHIGNEEVLDEMRREISVMSHLRHPNIVRLYEAYERHRHVYLIMEYCPGGNLTNKNYNEHQCAVVTRKILSALQFMHSKGVTHRDVKLENIMVDRFGEIKLIDFGLATKYQSETYANLTDTVGTLYSMAPQVLEGSGYDFKADLWSVGVVSYVLLSQTQPFWGPTISMPWPKRRNIMMNLILKCEYAPMKGGRWEDISQDAKEFVDSLLQYDPKDRPTAAEALECKWIQSQPPEVSLVNVSRLEAHALEDPEAMKSLHHATEFRRRAWGLLSTKFSLSLVERLEKRLGELDATVQGFVGIEDLLLLVQEIGESTLTNEDMDMLRGELVLAGTSQRIEYIDFIIDVKRGLKRNLLDKLAAKLDEMDTDNSRQIKISEILSLLDKEIIPDEFRGEFLGAMSLLQDLHGDDDTISTLPILQWMEKRMAQQHSSSIEHA</sequence>
<evidence type="ECO:0000256" key="4">
    <source>
        <dbReference type="ARBA" id="ARBA00022777"/>
    </source>
</evidence>
<keyword evidence="7" id="KW-0812">Transmembrane</keyword>
<organism evidence="9 10">
    <name type="scientific">Nitzschia inconspicua</name>
    <dbReference type="NCBI Taxonomy" id="303405"/>
    <lineage>
        <taxon>Eukaryota</taxon>
        <taxon>Sar</taxon>
        <taxon>Stramenopiles</taxon>
        <taxon>Ochrophyta</taxon>
        <taxon>Bacillariophyta</taxon>
        <taxon>Bacillariophyceae</taxon>
        <taxon>Bacillariophycidae</taxon>
        <taxon>Bacillariales</taxon>
        <taxon>Bacillariaceae</taxon>
        <taxon>Nitzschia</taxon>
    </lineage>
</organism>
<feature type="transmembrane region" description="Helical" evidence="7">
    <location>
        <begin position="271"/>
        <end position="292"/>
    </location>
</feature>
<evidence type="ECO:0000256" key="6">
    <source>
        <dbReference type="SAM" id="MobiDB-lite"/>
    </source>
</evidence>
<keyword evidence="10" id="KW-1185">Reference proteome</keyword>
<proteinExistence type="predicted"/>
<name>A0A9K3PC75_9STRA</name>
<keyword evidence="4 9" id="KW-0418">Kinase</keyword>
<dbReference type="PANTHER" id="PTHR24349">
    <property type="entry name" value="SERINE/THREONINE-PROTEIN KINASE"/>
    <property type="match status" value="1"/>
</dbReference>
<dbReference type="InterPro" id="IPR008271">
    <property type="entry name" value="Ser/Thr_kinase_AS"/>
</dbReference>
<dbReference type="AlphaFoldDB" id="A0A9K3PC75"/>
<dbReference type="OrthoDB" id="4062651at2759"/>
<protein>
    <submittedName>
        <fullName evidence="9">Protein kinase domain containing protein</fullName>
    </submittedName>
</protein>
<feature type="transmembrane region" description="Helical" evidence="7">
    <location>
        <begin position="148"/>
        <end position="169"/>
    </location>
</feature>
<keyword evidence="5" id="KW-0067">ATP-binding</keyword>
<reference evidence="9" key="1">
    <citation type="journal article" date="2021" name="Sci. Rep.">
        <title>Diploid genomic architecture of Nitzschia inconspicua, an elite biomass production diatom.</title>
        <authorList>
            <person name="Oliver A."/>
            <person name="Podell S."/>
            <person name="Pinowska A."/>
            <person name="Traller J.C."/>
            <person name="Smith S.R."/>
            <person name="McClure R."/>
            <person name="Beliaev A."/>
            <person name="Bohutskyi P."/>
            <person name="Hill E.A."/>
            <person name="Rabines A."/>
            <person name="Zheng H."/>
            <person name="Allen L.Z."/>
            <person name="Kuo A."/>
            <person name="Grigoriev I.V."/>
            <person name="Allen A.E."/>
            <person name="Hazlebeck D."/>
            <person name="Allen E.E."/>
        </authorList>
    </citation>
    <scope>NUCLEOTIDE SEQUENCE</scope>
    <source>
        <strain evidence="9">Hildebrandi</strain>
    </source>
</reference>
<feature type="region of interest" description="Disordered" evidence="6">
    <location>
        <begin position="381"/>
        <end position="401"/>
    </location>
</feature>
<dbReference type="EMBL" id="JAGRRH010000025">
    <property type="protein sequence ID" value="KAG7342148.1"/>
    <property type="molecule type" value="Genomic_DNA"/>
</dbReference>
<evidence type="ECO:0000256" key="3">
    <source>
        <dbReference type="ARBA" id="ARBA00022741"/>
    </source>
</evidence>
<feature type="transmembrane region" description="Helical" evidence="7">
    <location>
        <begin position="112"/>
        <end position="128"/>
    </location>
</feature>
<feature type="transmembrane region" description="Helical" evidence="7">
    <location>
        <begin position="181"/>
        <end position="201"/>
    </location>
</feature>
<evidence type="ECO:0000259" key="8">
    <source>
        <dbReference type="PROSITE" id="PS50011"/>
    </source>
</evidence>
<evidence type="ECO:0000313" key="9">
    <source>
        <dbReference type="EMBL" id="KAG7342148.1"/>
    </source>
</evidence>
<evidence type="ECO:0000256" key="1">
    <source>
        <dbReference type="ARBA" id="ARBA00022527"/>
    </source>
</evidence>
<feature type="transmembrane region" description="Helical" evidence="7">
    <location>
        <begin position="80"/>
        <end position="100"/>
    </location>
</feature>
<dbReference type="PROSITE" id="PS00108">
    <property type="entry name" value="PROTEIN_KINASE_ST"/>
    <property type="match status" value="1"/>
</dbReference>
<comment type="caution">
    <text evidence="9">The sequence shown here is derived from an EMBL/GenBank/DDBJ whole genome shotgun (WGS) entry which is preliminary data.</text>
</comment>
<gene>
    <name evidence="9" type="ORF">IV203_007240</name>
</gene>
<reference evidence="9" key="2">
    <citation type="submission" date="2021-04" db="EMBL/GenBank/DDBJ databases">
        <authorList>
            <person name="Podell S."/>
        </authorList>
    </citation>
    <scope>NUCLEOTIDE SEQUENCE</scope>
    <source>
        <strain evidence="9">Hildebrandi</strain>
    </source>
</reference>
<dbReference type="PROSITE" id="PS50011">
    <property type="entry name" value="PROTEIN_KINASE_DOM"/>
    <property type="match status" value="1"/>
</dbReference>
<dbReference type="GO" id="GO:0004674">
    <property type="term" value="F:protein serine/threonine kinase activity"/>
    <property type="evidence" value="ECO:0007669"/>
    <property type="project" value="UniProtKB-KW"/>
</dbReference>
<evidence type="ECO:0000256" key="2">
    <source>
        <dbReference type="ARBA" id="ARBA00022679"/>
    </source>
</evidence>